<dbReference type="Proteomes" id="UP000703269">
    <property type="component" value="Unassembled WGS sequence"/>
</dbReference>
<evidence type="ECO:0000313" key="3">
    <source>
        <dbReference type="Proteomes" id="UP000703269"/>
    </source>
</evidence>
<comment type="caution">
    <text evidence="2">The sequence shown here is derived from an EMBL/GenBank/DDBJ whole genome shotgun (WGS) entry which is preliminary data.</text>
</comment>
<keyword evidence="1" id="KW-0732">Signal</keyword>
<evidence type="ECO:0008006" key="4">
    <source>
        <dbReference type="Google" id="ProtNLM"/>
    </source>
</evidence>
<feature type="chain" id="PRO_5040318555" description="F-box domain-containing protein" evidence="1">
    <location>
        <begin position="17"/>
        <end position="514"/>
    </location>
</feature>
<evidence type="ECO:0000256" key="1">
    <source>
        <dbReference type="SAM" id="SignalP"/>
    </source>
</evidence>
<reference evidence="2 3" key="1">
    <citation type="submission" date="2021-08" db="EMBL/GenBank/DDBJ databases">
        <title>Draft Genome Sequence of Phanerochaete sordida strain YK-624.</title>
        <authorList>
            <person name="Mori T."/>
            <person name="Dohra H."/>
            <person name="Suzuki T."/>
            <person name="Kawagishi H."/>
            <person name="Hirai H."/>
        </authorList>
    </citation>
    <scope>NUCLEOTIDE SEQUENCE [LARGE SCALE GENOMIC DNA]</scope>
    <source>
        <strain evidence="2 3">YK-624</strain>
    </source>
</reference>
<organism evidence="2 3">
    <name type="scientific">Phanerochaete sordida</name>
    <dbReference type="NCBI Taxonomy" id="48140"/>
    <lineage>
        <taxon>Eukaryota</taxon>
        <taxon>Fungi</taxon>
        <taxon>Dikarya</taxon>
        <taxon>Basidiomycota</taxon>
        <taxon>Agaricomycotina</taxon>
        <taxon>Agaricomycetes</taxon>
        <taxon>Polyporales</taxon>
        <taxon>Phanerochaetaceae</taxon>
        <taxon>Phanerochaete</taxon>
    </lineage>
</organism>
<gene>
    <name evidence="2" type="ORF">PsYK624_079500</name>
</gene>
<dbReference type="OrthoDB" id="3543113at2759"/>
<dbReference type="InterPro" id="IPR032675">
    <property type="entry name" value="LRR_dom_sf"/>
</dbReference>
<accession>A0A9P3GCE6</accession>
<keyword evidence="3" id="KW-1185">Reference proteome</keyword>
<dbReference type="Gene3D" id="3.80.10.10">
    <property type="entry name" value="Ribonuclease Inhibitor"/>
    <property type="match status" value="1"/>
</dbReference>
<name>A0A9P3GCE6_9APHY</name>
<dbReference type="AlphaFoldDB" id="A0A9P3GCE6"/>
<evidence type="ECO:0000313" key="2">
    <source>
        <dbReference type="EMBL" id="GJE91799.1"/>
    </source>
</evidence>
<dbReference type="EMBL" id="BPQB01000023">
    <property type="protein sequence ID" value="GJE91799.1"/>
    <property type="molecule type" value="Genomic_DNA"/>
</dbReference>
<sequence length="514" mass="57474">MHAVLSINEILSAVFAVTPRCSLLSAGLTCKTFYEPAMDALWYTIDSIIPLLMCLPADALGPSYPGFAGWKHRITRELTSEDWLRFQAAARRVREYIVVNEITSIRAYGFDVTHPIVLMLAEHFSEGPILPNLRRFKNVCMEARGDQLLLPRAPVRIVELNYGSSSRWLRVLNPELIPTTSLGIIRTIDSAERVLLGGGLPITKEVFLFAAMPRLSHLSFTIDDDIPLSWVQDFATLPADSFPALRSLELTCKSLTRLLYDTAQALLTLDNFLEHARPRMHFSHLIIIFPTVFIDFERSGFFHRLCRSIARHCPTIDRLEIPVGSCLADESALLPLCDLQSLCALIIPGVIIAESMAPETLQLMGSAWPRLTELRVNPHNGPATISTLRHILDIFPNLTTLAMSVAPEHDAEDELDRLESSGGARQTLQTFDLGSSLFGYTTPTVTQPMKLKLPTEQSVEQLARALAVLCPAADISWSFAWLEGDQSRADRTRIIPIMQRVVQRKREIVASRQL</sequence>
<feature type="signal peptide" evidence="1">
    <location>
        <begin position="1"/>
        <end position="16"/>
    </location>
</feature>
<proteinExistence type="predicted"/>
<protein>
    <recommendedName>
        <fullName evidence="4">F-box domain-containing protein</fullName>
    </recommendedName>
</protein>